<evidence type="ECO:0000313" key="1">
    <source>
        <dbReference type="EMBL" id="TWT73284.1"/>
    </source>
</evidence>
<proteinExistence type="predicted"/>
<dbReference type="OrthoDB" id="1419635at2"/>
<dbReference type="AlphaFoldDB" id="A0A5C5YE17"/>
<dbReference type="EMBL" id="SJPK01000003">
    <property type="protein sequence ID" value="TWT73284.1"/>
    <property type="molecule type" value="Genomic_DNA"/>
</dbReference>
<accession>A0A5C5YE17</accession>
<organism evidence="1 2">
    <name type="scientific">Allorhodopirellula solitaria</name>
    <dbReference type="NCBI Taxonomy" id="2527987"/>
    <lineage>
        <taxon>Bacteria</taxon>
        <taxon>Pseudomonadati</taxon>
        <taxon>Planctomycetota</taxon>
        <taxon>Planctomycetia</taxon>
        <taxon>Pirellulales</taxon>
        <taxon>Pirellulaceae</taxon>
        <taxon>Allorhodopirellula</taxon>
    </lineage>
</organism>
<sequence>MNHPQSDFAQPLIRPWHIRRPGVYRYLDTKYVDDFFQTGRLRISSFNRFAEHSDEQRADVSEGFCFVMHRNSEGTGQTILSTMSFGKNAFVLCGSTVYSDALKKSFGTEDGFKITDPTKFGEAIAFHLPGFARGLEGICHYLPVRSISRDMGPQDLSRFQVGENGALNAAAEQFLGQVASNDPFFIKHQSYFAQSEYRLLWFMYDSVPPHIDIVCPEARQFCTRFRDLFDEHAPDSPTVAEFHQRNHEKLMRRTSNEAQKEEQ</sequence>
<protein>
    <submittedName>
        <fullName evidence="1">Uncharacterized protein</fullName>
    </submittedName>
</protein>
<dbReference type="Proteomes" id="UP000318053">
    <property type="component" value="Unassembled WGS sequence"/>
</dbReference>
<gene>
    <name evidence="1" type="ORF">CA85_17520</name>
</gene>
<keyword evidence="2" id="KW-1185">Reference proteome</keyword>
<reference evidence="1 2" key="1">
    <citation type="submission" date="2019-02" db="EMBL/GenBank/DDBJ databases">
        <title>Deep-cultivation of Planctomycetes and their phenomic and genomic characterization uncovers novel biology.</title>
        <authorList>
            <person name="Wiegand S."/>
            <person name="Jogler M."/>
            <person name="Boedeker C."/>
            <person name="Pinto D."/>
            <person name="Vollmers J."/>
            <person name="Rivas-Marin E."/>
            <person name="Kohn T."/>
            <person name="Peeters S.H."/>
            <person name="Heuer A."/>
            <person name="Rast P."/>
            <person name="Oberbeckmann S."/>
            <person name="Bunk B."/>
            <person name="Jeske O."/>
            <person name="Meyerdierks A."/>
            <person name="Storesund J.E."/>
            <person name="Kallscheuer N."/>
            <person name="Luecker S."/>
            <person name="Lage O.M."/>
            <person name="Pohl T."/>
            <person name="Merkel B.J."/>
            <person name="Hornburger P."/>
            <person name="Mueller R.-W."/>
            <person name="Bruemmer F."/>
            <person name="Labrenz M."/>
            <person name="Spormann A.M."/>
            <person name="Op Den Camp H."/>
            <person name="Overmann J."/>
            <person name="Amann R."/>
            <person name="Jetten M.S.M."/>
            <person name="Mascher T."/>
            <person name="Medema M.H."/>
            <person name="Devos D.P."/>
            <person name="Kaster A.-K."/>
            <person name="Ovreas L."/>
            <person name="Rohde M."/>
            <person name="Galperin M.Y."/>
            <person name="Jogler C."/>
        </authorList>
    </citation>
    <scope>NUCLEOTIDE SEQUENCE [LARGE SCALE GENOMIC DNA]</scope>
    <source>
        <strain evidence="1 2">CA85</strain>
    </source>
</reference>
<evidence type="ECO:0000313" key="2">
    <source>
        <dbReference type="Proteomes" id="UP000318053"/>
    </source>
</evidence>
<dbReference type="RefSeq" id="WP_146390822.1">
    <property type="nucleotide sequence ID" value="NZ_SJPK01000003.1"/>
</dbReference>
<name>A0A5C5YE17_9BACT</name>
<comment type="caution">
    <text evidence="1">The sequence shown here is derived from an EMBL/GenBank/DDBJ whole genome shotgun (WGS) entry which is preliminary data.</text>
</comment>